<dbReference type="GO" id="GO:0032040">
    <property type="term" value="C:small-subunit processome"/>
    <property type="evidence" value="ECO:0007669"/>
    <property type="project" value="InterPro"/>
</dbReference>
<accession>A0A3R7LEE9</accession>
<evidence type="ECO:0000313" key="7">
    <source>
        <dbReference type="Proteomes" id="UP000284403"/>
    </source>
</evidence>
<dbReference type="InterPro" id="IPR006709">
    <property type="entry name" value="SSU_processome_Utp14"/>
</dbReference>
<feature type="compositionally biased region" description="Basic and acidic residues" evidence="5">
    <location>
        <begin position="855"/>
        <end position="865"/>
    </location>
</feature>
<feature type="compositionally biased region" description="Basic and acidic residues" evidence="5">
    <location>
        <begin position="699"/>
        <end position="714"/>
    </location>
</feature>
<feature type="region of interest" description="Disordered" evidence="5">
    <location>
        <begin position="138"/>
        <end position="158"/>
    </location>
</feature>
<dbReference type="PANTHER" id="PTHR14150">
    <property type="entry name" value="U3 SMALL NUCLEOLAR RNA-ASSOCIATED PROTEIN 14"/>
    <property type="match status" value="1"/>
</dbReference>
<dbReference type="AlphaFoldDB" id="A0A3R7LEE9"/>
<feature type="compositionally biased region" description="Basic and acidic residues" evidence="5">
    <location>
        <begin position="725"/>
        <end position="743"/>
    </location>
</feature>
<dbReference type="Pfam" id="PF04615">
    <property type="entry name" value="Utp14"/>
    <property type="match status" value="1"/>
</dbReference>
<dbReference type="RefSeq" id="XP_029230792.1">
    <property type="nucleotide sequence ID" value="XM_029369108.1"/>
</dbReference>
<sequence>MVRRSERSVGEATRKASVGGPRGGRKRRGRRGGADDGLIEAQERGALNLNNPLIPPELDEDIDDDIAFNSDDEEKYGHLFRKTTVPDAARASAAAAGGKQKKSARNKKSRGHAAGADEVGDADDALLLQQLRALGEIDEDEDLEFHERGGAGGDGEDEYIDLADMLDAAQAAEGKADGKTRRKKTRKVDESGVAKKRRRALVTEEVESLYGPTAVDGKYSSAIRDIVTAAPASSSQSRMQQSLDNKRNLISVDADDHTKARLTRSEVRKVVANDLAKYNSFLRELREAKHVQLPMPMPESNPVPTTLGAISAAAVDRFTTEANAANTAAALATATPTGEAAGMTGNASRASAFRLAGKVNALLSSAGLAKPELSTPTAEDGVIPLGDNDDDDAGDAHKTGVAQLGGGGNAPTRSYMAKLKAMLSYENARRRRLNRIKSKTYRRILRKEKDREQERRERAFEILHPEKARARLAEKLMKARVEERVTQKHKNTSKWVRHAKRFANFDGSTKDALNEQNLLHQRLMQKMEEDADEDAYLNAGGDADAGSEAASSEEERVVDYIIAGATATPQGAGKEAADSRKKKLTSLLWRSIEDVEEAEAGDGATATHMTPTEKARVEMRGMKFMQQARQREERRYAEVLEHLQEDIRRNMSGDAVSREDETSDLDEARDQKENPKKVKSRAQLSATTDTSVGRKAFLRKREGQGGREVVESIKLKRHRGIDAQGGEHESEGGHSSTRAKEGADDTWSIGEEGSSEAEADEVGKGQEQVTPVAAADPVENGGATKEEFAGSRQPKVSSVSNLGGDAAAPAKRKRASSTRIAIVPADLQQPRGDSGLAEAGEEGVAKAVRRKRKRGEQLAETKREAGDDDEMMLQQHQDYLIARAFADDEVDAEFLAEKTAQVETIMKPVDKNATLPGWGEWGGEDERLNQRHQAKLQAMELQRQIEKTTLMKSRADAELDHVIINHDGVELVPDRMLLHMIPRPFSNPTEFARSMRHPLGPEWNSAVSFKDANQPRLEVRQGHTVLPLDLSLRGKKKTAKTKRRKTPSTAAA</sequence>
<feature type="compositionally biased region" description="Basic and acidic residues" evidence="5">
    <location>
        <begin position="648"/>
        <end position="676"/>
    </location>
</feature>
<organism evidence="6 7">
    <name type="scientific">Trypanosoma conorhini</name>
    <dbReference type="NCBI Taxonomy" id="83891"/>
    <lineage>
        <taxon>Eukaryota</taxon>
        <taxon>Discoba</taxon>
        <taxon>Euglenozoa</taxon>
        <taxon>Kinetoplastea</taxon>
        <taxon>Metakinetoplastina</taxon>
        <taxon>Trypanosomatida</taxon>
        <taxon>Trypanosomatidae</taxon>
        <taxon>Trypanosoma</taxon>
    </lineage>
</organism>
<feature type="region of interest" description="Disordered" evidence="5">
    <location>
        <begin position="91"/>
        <end position="118"/>
    </location>
</feature>
<proteinExistence type="predicted"/>
<keyword evidence="7" id="KW-1185">Reference proteome</keyword>
<keyword evidence="2" id="KW-0597">Phosphoprotein</keyword>
<feature type="compositionally biased region" description="Polar residues" evidence="5">
    <location>
        <begin position="682"/>
        <end position="691"/>
    </location>
</feature>
<feature type="region of interest" description="Disordered" evidence="5">
    <location>
        <begin position="171"/>
        <end position="192"/>
    </location>
</feature>
<evidence type="ECO:0000256" key="1">
    <source>
        <dbReference type="ARBA" id="ARBA00004604"/>
    </source>
</evidence>
<evidence type="ECO:0000313" key="6">
    <source>
        <dbReference type="EMBL" id="RNF25586.1"/>
    </source>
</evidence>
<feature type="region of interest" description="Disordered" evidence="5">
    <location>
        <begin position="1029"/>
        <end position="1052"/>
    </location>
</feature>
<dbReference type="GO" id="GO:0006364">
    <property type="term" value="P:rRNA processing"/>
    <property type="evidence" value="ECO:0007669"/>
    <property type="project" value="InterPro"/>
</dbReference>
<dbReference type="Proteomes" id="UP000284403">
    <property type="component" value="Unassembled WGS sequence"/>
</dbReference>
<comment type="subcellular location">
    <subcellularLocation>
        <location evidence="1">Nucleus</location>
        <location evidence="1">Nucleolus</location>
    </subcellularLocation>
</comment>
<evidence type="ECO:0000256" key="3">
    <source>
        <dbReference type="ARBA" id="ARBA00023242"/>
    </source>
</evidence>
<feature type="compositionally biased region" description="Basic and acidic residues" evidence="5">
    <location>
        <begin position="1"/>
        <end position="14"/>
    </location>
</feature>
<name>A0A3R7LEE9_9TRYP</name>
<feature type="compositionally biased region" description="Acidic residues" evidence="5">
    <location>
        <begin position="57"/>
        <end position="70"/>
    </location>
</feature>
<feature type="region of interest" description="Disordered" evidence="5">
    <location>
        <begin position="1"/>
        <end position="70"/>
    </location>
</feature>
<dbReference type="PANTHER" id="PTHR14150:SF12">
    <property type="entry name" value="U3 SMALL NUCLEOLAR RNA-ASSOCIATED PROTEIN 14 HOMOLOG A"/>
    <property type="match status" value="1"/>
</dbReference>
<evidence type="ECO:0000256" key="4">
    <source>
        <dbReference type="SAM" id="Coils"/>
    </source>
</evidence>
<feature type="compositionally biased region" description="Basic residues" evidence="5">
    <location>
        <begin position="99"/>
        <end position="111"/>
    </location>
</feature>
<feature type="compositionally biased region" description="Basic residues" evidence="5">
    <location>
        <begin position="1033"/>
        <end position="1046"/>
    </location>
</feature>
<gene>
    <name evidence="6" type="ORF">Tco025E_02175</name>
</gene>
<protein>
    <submittedName>
        <fullName evidence="6">U3 small nucleolar RNA-associated protein 14</fullName>
    </submittedName>
</protein>
<comment type="caution">
    <text evidence="6">The sequence shown here is derived from an EMBL/GenBank/DDBJ whole genome shotgun (WGS) entry which is preliminary data.</text>
</comment>
<dbReference type="GeneID" id="40315786"/>
<dbReference type="EMBL" id="MKKU01000082">
    <property type="protein sequence ID" value="RNF25586.1"/>
    <property type="molecule type" value="Genomic_DNA"/>
</dbReference>
<dbReference type="OrthoDB" id="277439at2759"/>
<keyword evidence="3" id="KW-0539">Nucleus</keyword>
<evidence type="ECO:0000256" key="2">
    <source>
        <dbReference type="ARBA" id="ARBA00022553"/>
    </source>
</evidence>
<reference evidence="6 7" key="1">
    <citation type="journal article" date="2018" name="BMC Genomics">
        <title>Genomic comparison of Trypanosoma conorhini and Trypanosoma rangeli to Trypanosoma cruzi strains of high and low virulence.</title>
        <authorList>
            <person name="Bradwell K.R."/>
            <person name="Koparde V.N."/>
            <person name="Matveyev A.V."/>
            <person name="Serrano M.G."/>
            <person name="Alves J.M."/>
            <person name="Parikh H."/>
            <person name="Huang B."/>
            <person name="Lee V."/>
            <person name="Espinosa-Alvarez O."/>
            <person name="Ortiz P.A."/>
            <person name="Costa-Martins A.G."/>
            <person name="Teixeira M.M."/>
            <person name="Buck G.A."/>
        </authorList>
    </citation>
    <scope>NUCLEOTIDE SEQUENCE [LARGE SCALE GENOMIC DNA]</scope>
    <source>
        <strain evidence="6 7">025E</strain>
    </source>
</reference>
<feature type="coiled-coil region" evidence="4">
    <location>
        <begin position="931"/>
        <end position="958"/>
    </location>
</feature>
<keyword evidence="4" id="KW-0175">Coiled coil</keyword>
<feature type="region of interest" description="Disordered" evidence="5">
    <location>
        <begin position="648"/>
        <end position="865"/>
    </location>
</feature>
<evidence type="ECO:0000256" key="5">
    <source>
        <dbReference type="SAM" id="MobiDB-lite"/>
    </source>
</evidence>